<evidence type="ECO:0000313" key="1">
    <source>
        <dbReference type="EMBL" id="QBY45641.1"/>
    </source>
</evidence>
<gene>
    <name evidence="1" type="ORF">ArsFIN_42520</name>
</gene>
<keyword evidence="1" id="KW-0614">Plasmid</keyword>
<geneLocation type="plasmid" evidence="2">
    <name>parsfin2</name>
</geneLocation>
<protein>
    <submittedName>
        <fullName evidence="1">Immunity protein 31</fullName>
    </submittedName>
</protein>
<sequence>MYLLTEKLHISDVITMKIDFYQEVEVREGAKNSNYAKCKGVVLGISEEDGIVYGYAVAIHGKENTVYFEKDDLIPTGIAFKREDFY</sequence>
<accession>A0A4P7KZJ8</accession>
<name>A0A4P7KZJ8_9GAMM</name>
<reference evidence="1 2" key="1">
    <citation type="submission" date="2019-03" db="EMBL/GenBank/DDBJ databases">
        <title>Long-read sequencing reveals hyperdense prophage content in a complex bacterial symbiont genome.</title>
        <authorList>
            <person name="Frost C.L."/>
            <person name="Siozios S."/>
            <person name="Nadal-Jimenez P."/>
            <person name="Brockhurst M.A."/>
            <person name="King K.C."/>
            <person name="Darby A.C."/>
            <person name="Hurst G.D.D."/>
        </authorList>
    </citation>
    <scope>NUCLEOTIDE SEQUENCE [LARGE SCALE GENOMIC DNA]</scope>
    <source>
        <strain evidence="1 2">FIN</strain>
        <plasmid evidence="2">parsfin2</plasmid>
    </source>
</reference>
<organism evidence="1 2">
    <name type="scientific">Arsenophonus nasoniae</name>
    <name type="common">son-killer infecting Nasonia vitripennis</name>
    <dbReference type="NCBI Taxonomy" id="638"/>
    <lineage>
        <taxon>Bacteria</taxon>
        <taxon>Pseudomonadati</taxon>
        <taxon>Pseudomonadota</taxon>
        <taxon>Gammaproteobacteria</taxon>
        <taxon>Enterobacterales</taxon>
        <taxon>Morganellaceae</taxon>
        <taxon>Arsenophonus</taxon>
    </lineage>
</organism>
<proteinExistence type="predicted"/>
<dbReference type="AlphaFoldDB" id="A0A4P7KZJ8"/>
<dbReference type="KEGG" id="ans:ArsFIN_42520"/>
<evidence type="ECO:0000313" key="2">
    <source>
        <dbReference type="Proteomes" id="UP000295134"/>
    </source>
</evidence>
<dbReference type="EMBL" id="CP038614">
    <property type="protein sequence ID" value="QBY45641.1"/>
    <property type="molecule type" value="Genomic_DNA"/>
</dbReference>
<dbReference type="Proteomes" id="UP000295134">
    <property type="component" value="Plasmid pArsFIN2"/>
</dbReference>